<reference evidence="2 3" key="1">
    <citation type="submission" date="2023-07" db="EMBL/GenBank/DDBJ databases">
        <title>Genomic Encyclopedia of Type Strains, Phase IV (KMG-IV): sequencing the most valuable type-strain genomes for metagenomic binning, comparative biology and taxonomic classification.</title>
        <authorList>
            <person name="Goeker M."/>
        </authorList>
    </citation>
    <scope>NUCLEOTIDE SEQUENCE [LARGE SCALE GENOMIC DNA]</scope>
    <source>
        <strain evidence="2 3">DSM 12751</strain>
    </source>
</reference>
<feature type="signal peptide" evidence="1">
    <location>
        <begin position="1"/>
        <end position="23"/>
    </location>
</feature>
<comment type="caution">
    <text evidence="2">The sequence shown here is derived from an EMBL/GenBank/DDBJ whole genome shotgun (WGS) entry which is preliminary data.</text>
</comment>
<dbReference type="RefSeq" id="WP_307396261.1">
    <property type="nucleotide sequence ID" value="NZ_JAUSTY010000015.1"/>
</dbReference>
<protein>
    <submittedName>
        <fullName evidence="2">Uncharacterized protein</fullName>
    </submittedName>
</protein>
<gene>
    <name evidence="2" type="ORF">J2S11_003308</name>
</gene>
<dbReference type="EMBL" id="JAUSTY010000015">
    <property type="protein sequence ID" value="MDQ0167383.1"/>
    <property type="molecule type" value="Genomic_DNA"/>
</dbReference>
<evidence type="ECO:0000256" key="1">
    <source>
        <dbReference type="SAM" id="SignalP"/>
    </source>
</evidence>
<keyword evidence="1" id="KW-0732">Signal</keyword>
<keyword evidence="3" id="KW-1185">Reference proteome</keyword>
<evidence type="ECO:0000313" key="2">
    <source>
        <dbReference type="EMBL" id="MDQ0167383.1"/>
    </source>
</evidence>
<accession>A0ABT9W2A0</accession>
<evidence type="ECO:0000313" key="3">
    <source>
        <dbReference type="Proteomes" id="UP001235840"/>
    </source>
</evidence>
<feature type="chain" id="PRO_5045410607" evidence="1">
    <location>
        <begin position="24"/>
        <end position="834"/>
    </location>
</feature>
<proteinExistence type="predicted"/>
<dbReference type="Proteomes" id="UP001235840">
    <property type="component" value="Unassembled WGS sequence"/>
</dbReference>
<organism evidence="2 3">
    <name type="scientific">Caldalkalibacillus horti</name>
    <dbReference type="NCBI Taxonomy" id="77523"/>
    <lineage>
        <taxon>Bacteria</taxon>
        <taxon>Bacillati</taxon>
        <taxon>Bacillota</taxon>
        <taxon>Bacilli</taxon>
        <taxon>Bacillales</taxon>
        <taxon>Bacillaceae</taxon>
        <taxon>Caldalkalibacillus</taxon>
    </lineage>
</organism>
<sequence>MTNYKEKAVAALLVTTMLGSATALPAPAWANTTASADLKAAKEAFDLRDLGKEIKFLGENTISLKNVQLIPTKGGQVLYTTFEVKNKSAQALDFYPYWIQMQSTNNARFPVSFVDEGQGNKVLPSSSKTFSYYTLVPNQITAEDLVVRLIKWDFTTANYQRQIYTFKLPEKFVLSPIEKGKRHAVDVDGVKVGMALTSSQMVTGSSSKQVRLRVSQINQGLRPVQVPNYEYVLRSGDGYTYPVTYTPTDEPQNLLPKLEKSINLTAELPVDADIESFELIVSEPKEELTYEFSVPLASFDLGLADQDQSESTGKGETHALEVDGEPIGTTITDVLLINDGNNRDQSKIVRVSLNFENQGVKAVDLPAYRYSMTGSNGYTYPVTARGNGADTELRPKFKKSIDLIVELPADEQIEDFELVISEPQEEGSSQQSFPLASFELDVEQLYLNFTEIGRTTNVKIDGYEYELSMENIHAYPAASSFDNILSYEIKLKNPNNYTVPFPQLGGRLNFIGQQTVPAKALEPTESSLYANQEVSVHMWGKVPDDVNIRQLIIHLQDMQTTEEGQTIDSGDLAVFNVLSRNIRLPQVAHNDAHQSSYIGRESTMKLHSTGRYSVSGSNIITTSFLVENKDNRPIKVPSFQGYFETRDGDIFPAYLKNKDQLISPRGSAIVTYWTELSTDMELRDLSLVLGQPLQEDSEIMTNAVSFKVTRDNQGIPNPGAPTYHSDGTFSHRLGGVSITIGRMMPNYEQGNIQYQFSKSRTSVIDDGSEKSLTFEVVKSNGDVVHTQTLNVEADGNSKSGTEYINFSPDDVQYIRVYENFENGRRQIANFSMYQ</sequence>
<name>A0ABT9W2A0_9BACI</name>